<dbReference type="PANTHER" id="PTHR33755">
    <property type="entry name" value="TOXIN PARE1-RELATED"/>
    <property type="match status" value="1"/>
</dbReference>
<reference evidence="4 5" key="1">
    <citation type="submission" date="2019-03" db="EMBL/GenBank/DDBJ databases">
        <title>Seongchinamella monodicae gen. nov., sp. nov., a novel member of the Gammaproteobacteria isolated from a tidal mudflat of beach.</title>
        <authorList>
            <person name="Yang H.G."/>
            <person name="Kang J.W."/>
            <person name="Lee S.D."/>
        </authorList>
    </citation>
    <scope>NUCLEOTIDE SEQUENCE [LARGE SCALE GENOMIC DNA]</scope>
    <source>
        <strain evidence="4 5">GH4-78</strain>
    </source>
</reference>
<dbReference type="Pfam" id="PF05016">
    <property type="entry name" value="ParE_toxin"/>
    <property type="match status" value="1"/>
</dbReference>
<dbReference type="RefSeq" id="WP_133214096.1">
    <property type="nucleotide sequence ID" value="NZ_SMSE01000003.1"/>
</dbReference>
<evidence type="ECO:0000313" key="4">
    <source>
        <dbReference type="EMBL" id="TDG12883.1"/>
    </source>
</evidence>
<dbReference type="Proteomes" id="UP000295554">
    <property type="component" value="Unassembled WGS sequence"/>
</dbReference>
<dbReference type="InterPro" id="IPR051803">
    <property type="entry name" value="TA_system_RelE-like_toxin"/>
</dbReference>
<evidence type="ECO:0000256" key="2">
    <source>
        <dbReference type="ARBA" id="ARBA00022649"/>
    </source>
</evidence>
<dbReference type="InterPro" id="IPR028344">
    <property type="entry name" value="ParE1/4"/>
</dbReference>
<organism evidence="4 5">
    <name type="scientific">Seongchinamella unica</name>
    <dbReference type="NCBI Taxonomy" id="2547392"/>
    <lineage>
        <taxon>Bacteria</taxon>
        <taxon>Pseudomonadati</taxon>
        <taxon>Pseudomonadota</taxon>
        <taxon>Gammaproteobacteria</taxon>
        <taxon>Cellvibrionales</taxon>
        <taxon>Halieaceae</taxon>
        <taxon>Seongchinamella</taxon>
    </lineage>
</organism>
<dbReference type="OrthoDB" id="516834at2"/>
<keyword evidence="5" id="KW-1185">Reference proteome</keyword>
<sequence length="100" mass="11484">MGAFSLTEAAKADLKSIAAYTQRRWGKAQRRIYARQFDDAFHMLAESPEAGAACDFIKVGYRKLPNGSHVIFYRRLSHAEVEIVRIIHKRMDLTRQLEST</sequence>
<accession>A0A4V2ZXB0</accession>
<evidence type="ECO:0000256" key="1">
    <source>
        <dbReference type="ARBA" id="ARBA00006226"/>
    </source>
</evidence>
<name>A0A4V2ZXB0_9GAMM</name>
<gene>
    <name evidence="4" type="ORF">E2F43_15105</name>
</gene>
<dbReference type="InterPro" id="IPR007712">
    <property type="entry name" value="RelE/ParE_toxin"/>
</dbReference>
<proteinExistence type="inferred from homology"/>
<dbReference type="Gene3D" id="3.30.2310.20">
    <property type="entry name" value="RelE-like"/>
    <property type="match status" value="1"/>
</dbReference>
<comment type="caution">
    <text evidence="4">The sequence shown here is derived from an EMBL/GenBank/DDBJ whole genome shotgun (WGS) entry which is preliminary data.</text>
</comment>
<dbReference type="AlphaFoldDB" id="A0A4V2ZXB0"/>
<dbReference type="InterPro" id="IPR035093">
    <property type="entry name" value="RelE/ParE_toxin_dom_sf"/>
</dbReference>
<keyword evidence="2" id="KW-1277">Toxin-antitoxin system</keyword>
<evidence type="ECO:0000313" key="5">
    <source>
        <dbReference type="Proteomes" id="UP000295554"/>
    </source>
</evidence>
<dbReference type="PIRSF" id="PIRSF029218">
    <property type="entry name" value="ParE"/>
    <property type="match status" value="1"/>
</dbReference>
<protein>
    <recommendedName>
        <fullName evidence="3">Toxin</fullName>
    </recommendedName>
</protein>
<comment type="similarity">
    <text evidence="1 3">Belongs to the RelE toxin family.</text>
</comment>
<evidence type="ECO:0000256" key="3">
    <source>
        <dbReference type="PIRNR" id="PIRNR029218"/>
    </source>
</evidence>
<dbReference type="PANTHER" id="PTHR33755:SF9">
    <property type="entry name" value="TOXIN PARE1"/>
    <property type="match status" value="1"/>
</dbReference>
<dbReference type="EMBL" id="SMSE01000003">
    <property type="protein sequence ID" value="TDG12883.1"/>
    <property type="molecule type" value="Genomic_DNA"/>
</dbReference>